<organism evidence="3 4">
    <name type="scientific">Tengunoibacter tsumagoiensis</name>
    <dbReference type="NCBI Taxonomy" id="2014871"/>
    <lineage>
        <taxon>Bacteria</taxon>
        <taxon>Bacillati</taxon>
        <taxon>Chloroflexota</taxon>
        <taxon>Ktedonobacteria</taxon>
        <taxon>Ktedonobacterales</taxon>
        <taxon>Dictyobacteraceae</taxon>
        <taxon>Tengunoibacter</taxon>
    </lineage>
</organism>
<feature type="domain" description="Transcription regulator PadR C-terminal" evidence="2">
    <location>
        <begin position="99"/>
        <end position="180"/>
    </location>
</feature>
<sequence length="187" mass="22253">MQSNEPAEYALLGLLKIQSMHGYEMFHYFEHGMLGKIVHLEMSQLYAYLKKLERMEYIQARLEAQGSRPPRKVFHLTTRGERLFQDWLRSSVEKPREMRMLFLIKLYFARLFIPNEVADLLQRQIEACQTFLIQLETRTLSNPGSLPLEHSSDEAFFEQVVLSSRIYQTRSLLTWLIELHREMAEIR</sequence>
<evidence type="ECO:0000259" key="1">
    <source>
        <dbReference type="Pfam" id="PF03551"/>
    </source>
</evidence>
<dbReference type="Pfam" id="PF10400">
    <property type="entry name" value="Vir_act_alpha_C"/>
    <property type="match status" value="1"/>
</dbReference>
<dbReference type="InterPro" id="IPR036388">
    <property type="entry name" value="WH-like_DNA-bd_sf"/>
</dbReference>
<feature type="domain" description="Transcription regulator PadR N-terminal" evidence="1">
    <location>
        <begin position="11"/>
        <end position="85"/>
    </location>
</feature>
<accession>A0A401ZUT7</accession>
<dbReference type="Gene3D" id="1.10.10.10">
    <property type="entry name" value="Winged helix-like DNA-binding domain superfamily/Winged helix DNA-binding domain"/>
    <property type="match status" value="1"/>
</dbReference>
<dbReference type="AlphaFoldDB" id="A0A401ZUT7"/>
<evidence type="ECO:0000259" key="2">
    <source>
        <dbReference type="Pfam" id="PF10400"/>
    </source>
</evidence>
<dbReference type="InterPro" id="IPR018309">
    <property type="entry name" value="Tscrpt_reg_PadR_C"/>
</dbReference>
<gene>
    <name evidence="3" type="ORF">KTT_05200</name>
</gene>
<dbReference type="OrthoDB" id="154521at2"/>
<proteinExistence type="predicted"/>
<dbReference type="PANTHER" id="PTHR33169:SF27">
    <property type="entry name" value="TRANSCRIPTIONAL REGULATOR PADR FAMILY PROTEIN"/>
    <property type="match status" value="1"/>
</dbReference>
<protein>
    <submittedName>
        <fullName evidence="3">PadR family transcriptional regulator</fullName>
    </submittedName>
</protein>
<evidence type="ECO:0000313" key="4">
    <source>
        <dbReference type="Proteomes" id="UP000287352"/>
    </source>
</evidence>
<dbReference type="Gene3D" id="6.10.140.190">
    <property type="match status" value="1"/>
</dbReference>
<dbReference type="RefSeq" id="WP_126578249.1">
    <property type="nucleotide sequence ID" value="NZ_BIFR01000001.1"/>
</dbReference>
<reference evidence="4" key="1">
    <citation type="submission" date="2018-12" db="EMBL/GenBank/DDBJ databases">
        <title>Tengunoibacter tsumagoiensis gen. nov., sp. nov., Dictyobacter kobayashii sp. nov., D. alpinus sp. nov., and D. joshuensis sp. nov. and description of Dictyobacteraceae fam. nov. within the order Ktedonobacterales isolated from Tengu-no-mugimeshi.</title>
        <authorList>
            <person name="Wang C.M."/>
            <person name="Zheng Y."/>
            <person name="Sakai Y."/>
            <person name="Toyoda A."/>
            <person name="Minakuchi Y."/>
            <person name="Abe K."/>
            <person name="Yokota A."/>
            <person name="Yabe S."/>
        </authorList>
    </citation>
    <scope>NUCLEOTIDE SEQUENCE [LARGE SCALE GENOMIC DNA]</scope>
    <source>
        <strain evidence="4">Uno3</strain>
    </source>
</reference>
<dbReference type="InterPro" id="IPR052509">
    <property type="entry name" value="Metal_resp_DNA-bind_regulator"/>
</dbReference>
<comment type="caution">
    <text evidence="3">The sequence shown here is derived from an EMBL/GenBank/DDBJ whole genome shotgun (WGS) entry which is preliminary data.</text>
</comment>
<dbReference type="PANTHER" id="PTHR33169">
    <property type="entry name" value="PADR-FAMILY TRANSCRIPTIONAL REGULATOR"/>
    <property type="match status" value="1"/>
</dbReference>
<dbReference type="InterPro" id="IPR036390">
    <property type="entry name" value="WH_DNA-bd_sf"/>
</dbReference>
<dbReference type="EMBL" id="BIFR01000001">
    <property type="protein sequence ID" value="GCE10661.1"/>
    <property type="molecule type" value="Genomic_DNA"/>
</dbReference>
<dbReference type="SUPFAM" id="SSF46785">
    <property type="entry name" value="Winged helix' DNA-binding domain"/>
    <property type="match status" value="1"/>
</dbReference>
<dbReference type="Proteomes" id="UP000287352">
    <property type="component" value="Unassembled WGS sequence"/>
</dbReference>
<keyword evidence="4" id="KW-1185">Reference proteome</keyword>
<dbReference type="InterPro" id="IPR005149">
    <property type="entry name" value="Tscrpt_reg_PadR_N"/>
</dbReference>
<dbReference type="Pfam" id="PF03551">
    <property type="entry name" value="PadR"/>
    <property type="match status" value="1"/>
</dbReference>
<name>A0A401ZUT7_9CHLR</name>
<evidence type="ECO:0000313" key="3">
    <source>
        <dbReference type="EMBL" id="GCE10661.1"/>
    </source>
</evidence>